<evidence type="ECO:0000313" key="1">
    <source>
        <dbReference type="EMBL" id="KMM72276.1"/>
    </source>
</evidence>
<reference evidence="1 2" key="1">
    <citation type="submission" date="2007-06" db="EMBL/GenBank/DDBJ databases">
        <title>The Genome Sequence of Coccidioides posadasii RMSCC_3488.</title>
        <authorList>
            <consortium name="Coccidioides Genome Resources Consortium"/>
            <consortium name="The Broad Institute Genome Sequencing Platform"/>
            <person name="Henn M.R."/>
            <person name="Sykes S."/>
            <person name="Young S."/>
            <person name="Jaffe D."/>
            <person name="Berlin A."/>
            <person name="Alvarez P."/>
            <person name="Butler J."/>
            <person name="Gnerre S."/>
            <person name="Grabherr M."/>
            <person name="Mauceli E."/>
            <person name="Brockman W."/>
            <person name="Kodira C."/>
            <person name="Alvarado L."/>
            <person name="Zeng Q."/>
            <person name="Crawford M."/>
            <person name="Antoine C."/>
            <person name="Devon K."/>
            <person name="Galgiani J."/>
            <person name="Orsborn K."/>
            <person name="Lewis M.L."/>
            <person name="Nusbaum C."/>
            <person name="Galagan J."/>
            <person name="Birren B."/>
        </authorList>
    </citation>
    <scope>NUCLEOTIDE SEQUENCE [LARGE SCALE GENOMIC DNA]</scope>
    <source>
        <strain evidence="1 2">RMSCC 3488</strain>
    </source>
</reference>
<sequence length="106" mass="11608">MNKSIRSLEMSVLIYMMLSGDSPAKLSYPSYRSMLAMSSDQSYRAWCDRFLHNGPCDGGLLPKGESRLIYVGHVSEVLVGLPNTVTPPCWISSNRSAPPAAVLQDS</sequence>
<accession>A0A0J6FGL7</accession>
<name>A0A0J6FGL7_COCPO</name>
<proteinExistence type="predicted"/>
<dbReference type="VEuPathDB" id="FungiDB:CPAG_08573"/>
<dbReference type="AlphaFoldDB" id="A0A0J6FGL7"/>
<organism evidence="1 2">
    <name type="scientific">Coccidioides posadasii RMSCC 3488</name>
    <dbReference type="NCBI Taxonomy" id="454284"/>
    <lineage>
        <taxon>Eukaryota</taxon>
        <taxon>Fungi</taxon>
        <taxon>Dikarya</taxon>
        <taxon>Ascomycota</taxon>
        <taxon>Pezizomycotina</taxon>
        <taxon>Eurotiomycetes</taxon>
        <taxon>Eurotiomycetidae</taxon>
        <taxon>Onygenales</taxon>
        <taxon>Onygenaceae</taxon>
        <taxon>Coccidioides</taxon>
    </lineage>
</organism>
<evidence type="ECO:0000313" key="2">
    <source>
        <dbReference type="Proteomes" id="UP000054567"/>
    </source>
</evidence>
<reference evidence="2" key="2">
    <citation type="journal article" date="2009" name="Genome Res.">
        <title>Comparative genomic analyses of the human fungal pathogens Coccidioides and their relatives.</title>
        <authorList>
            <person name="Sharpton T.J."/>
            <person name="Stajich J.E."/>
            <person name="Rounsley S.D."/>
            <person name="Gardner M.J."/>
            <person name="Wortman J.R."/>
            <person name="Jordar V.S."/>
            <person name="Maiti R."/>
            <person name="Kodira C.D."/>
            <person name="Neafsey D.E."/>
            <person name="Zeng Q."/>
            <person name="Hung C.-Y."/>
            <person name="McMahan C."/>
            <person name="Muszewska A."/>
            <person name="Grynberg M."/>
            <person name="Mandel M.A."/>
            <person name="Kellner E.M."/>
            <person name="Barker B.M."/>
            <person name="Galgiani J.N."/>
            <person name="Orbach M.J."/>
            <person name="Kirkland T.N."/>
            <person name="Cole G.T."/>
            <person name="Henn M.R."/>
            <person name="Birren B.W."/>
            <person name="Taylor J.W."/>
        </authorList>
    </citation>
    <scope>NUCLEOTIDE SEQUENCE [LARGE SCALE GENOMIC DNA]</scope>
    <source>
        <strain evidence="2">RMSCC 3488</strain>
    </source>
</reference>
<dbReference type="EMBL" id="DS268113">
    <property type="protein sequence ID" value="KMM72276.1"/>
    <property type="molecule type" value="Genomic_DNA"/>
</dbReference>
<gene>
    <name evidence="1" type="ORF">CPAG_08573</name>
</gene>
<protein>
    <submittedName>
        <fullName evidence="1">Uncharacterized protein</fullName>
    </submittedName>
</protein>
<reference evidence="2" key="3">
    <citation type="journal article" date="2010" name="Genome Res.">
        <title>Population genomic sequencing of Coccidioides fungi reveals recent hybridization and transposon control.</title>
        <authorList>
            <person name="Neafsey D.E."/>
            <person name="Barker B.M."/>
            <person name="Sharpton T.J."/>
            <person name="Stajich J.E."/>
            <person name="Park D.J."/>
            <person name="Whiston E."/>
            <person name="Hung C.-Y."/>
            <person name="McMahan C."/>
            <person name="White J."/>
            <person name="Sykes S."/>
            <person name="Heiman D."/>
            <person name="Young S."/>
            <person name="Zeng Q."/>
            <person name="Abouelleil A."/>
            <person name="Aftuck L."/>
            <person name="Bessette D."/>
            <person name="Brown A."/>
            <person name="FitzGerald M."/>
            <person name="Lui A."/>
            <person name="Macdonald J.P."/>
            <person name="Priest M."/>
            <person name="Orbach M.J."/>
            <person name="Galgiani J.N."/>
            <person name="Kirkland T.N."/>
            <person name="Cole G.T."/>
            <person name="Birren B.W."/>
            <person name="Henn M.R."/>
            <person name="Taylor J.W."/>
            <person name="Rounsley S.D."/>
        </authorList>
    </citation>
    <scope>NUCLEOTIDE SEQUENCE [LARGE SCALE GENOMIC DNA]</scope>
    <source>
        <strain evidence="2">RMSCC 3488</strain>
    </source>
</reference>
<dbReference type="Proteomes" id="UP000054567">
    <property type="component" value="Unassembled WGS sequence"/>
</dbReference>